<dbReference type="Gene3D" id="3.30.750.140">
    <property type="match status" value="1"/>
</dbReference>
<dbReference type="InterPro" id="IPR038610">
    <property type="entry name" value="FliK-like_C_sf"/>
</dbReference>
<evidence type="ECO:0000259" key="2">
    <source>
        <dbReference type="Pfam" id="PF02120"/>
    </source>
</evidence>
<dbReference type="InterPro" id="IPR021136">
    <property type="entry name" value="Flagellar_hook_control-like_C"/>
</dbReference>
<sequence>MQVGVINSIVSKVGNSALNKKSANGFASLISGSMGSGASLQNVMVKSEASKELSNNELYELRQFLQINNIFDLDNGMELLNESAKSDADMINLIAGQLNVSHEELFQLLNTFYLNFDKSKQNDIPENVSEDDPNAISLEMVLSLFQSITAVQKQYMNIEPNADFRNAMKAIKLFELLSAQHDSLPNQLKLKEFMRNMNEQLERALDGSSTFDRGEFAKKTFRDLAAELKGNQLAGTEKLGEHIAKSLNKTEPIHHQGFIQFQQFTKPEQLSLLSSSGRAVSAEQLYEQFEAILSKSQFMKSGGTQRLFIKLNPEHLGSLRVELIQKDATIIARILTSTSNAKEMMESHLNGLKQAFQTQNIQVERIEISQALAQQERNLNREQHQGQERQQEREEQQEKNSADFTHSFEEALLNTEA</sequence>
<evidence type="ECO:0000313" key="3">
    <source>
        <dbReference type="EMBL" id="KAB2337512.1"/>
    </source>
</evidence>
<keyword evidence="3" id="KW-0966">Cell projection</keyword>
<evidence type="ECO:0000313" key="4">
    <source>
        <dbReference type="Proteomes" id="UP000481030"/>
    </source>
</evidence>
<dbReference type="CDD" id="cd17470">
    <property type="entry name" value="T3SS_Flik_C"/>
    <property type="match status" value="1"/>
</dbReference>
<keyword evidence="3" id="KW-0969">Cilium</keyword>
<protein>
    <submittedName>
        <fullName evidence="3">Flagellar hook-length control protein FliK</fullName>
    </submittedName>
</protein>
<dbReference type="EMBL" id="WBOS01000002">
    <property type="protein sequence ID" value="KAB2337512.1"/>
    <property type="molecule type" value="Genomic_DNA"/>
</dbReference>
<accession>A0A6L3V7W4</accession>
<gene>
    <name evidence="3" type="ORF">F7731_07860</name>
</gene>
<dbReference type="RefSeq" id="WP_151534206.1">
    <property type="nucleotide sequence ID" value="NZ_WBOS01000002.1"/>
</dbReference>
<comment type="caution">
    <text evidence="3">The sequence shown here is derived from an EMBL/GenBank/DDBJ whole genome shotgun (WGS) entry which is preliminary data.</text>
</comment>
<keyword evidence="3" id="KW-0282">Flagellum</keyword>
<keyword evidence="4" id="KW-1185">Reference proteome</keyword>
<reference evidence="3 4" key="1">
    <citation type="journal article" date="2016" name="Antonie Van Leeuwenhoek">
        <title>Bacillus depressus sp. nov., isolated from soil of a sunflower field.</title>
        <authorList>
            <person name="Wei X."/>
            <person name="Xin D."/>
            <person name="Xin Y."/>
            <person name="Zhang H."/>
            <person name="Wang T."/>
            <person name="Zhang J."/>
        </authorList>
    </citation>
    <scope>NUCLEOTIDE SEQUENCE [LARGE SCALE GENOMIC DNA]</scope>
    <source>
        <strain evidence="3 4">BZ1</strain>
    </source>
</reference>
<dbReference type="AlphaFoldDB" id="A0A6L3V7W4"/>
<dbReference type="OrthoDB" id="2112988at2"/>
<feature type="domain" description="Flagellar hook-length control protein-like C-terminal" evidence="2">
    <location>
        <begin position="297"/>
        <end position="375"/>
    </location>
</feature>
<dbReference type="Proteomes" id="UP000481030">
    <property type="component" value="Unassembled WGS sequence"/>
</dbReference>
<dbReference type="Pfam" id="PF02120">
    <property type="entry name" value="Flg_hook"/>
    <property type="match status" value="1"/>
</dbReference>
<proteinExistence type="predicted"/>
<name>A0A6L3V7W4_9BACI</name>
<feature type="compositionally biased region" description="Basic and acidic residues" evidence="1">
    <location>
        <begin position="378"/>
        <end position="409"/>
    </location>
</feature>
<evidence type="ECO:0000256" key="1">
    <source>
        <dbReference type="SAM" id="MobiDB-lite"/>
    </source>
</evidence>
<organism evidence="3 4">
    <name type="scientific">Cytobacillus depressus</name>
    <dbReference type="NCBI Taxonomy" id="1602942"/>
    <lineage>
        <taxon>Bacteria</taxon>
        <taxon>Bacillati</taxon>
        <taxon>Bacillota</taxon>
        <taxon>Bacilli</taxon>
        <taxon>Bacillales</taxon>
        <taxon>Bacillaceae</taxon>
        <taxon>Cytobacillus</taxon>
    </lineage>
</organism>
<feature type="region of interest" description="Disordered" evidence="1">
    <location>
        <begin position="378"/>
        <end position="417"/>
    </location>
</feature>